<reference evidence="2" key="1">
    <citation type="submission" date="2022-11" db="UniProtKB">
        <authorList>
            <consortium name="WormBaseParasite"/>
        </authorList>
    </citation>
    <scope>IDENTIFICATION</scope>
</reference>
<protein>
    <submittedName>
        <fullName evidence="2">Transposase</fullName>
    </submittedName>
</protein>
<dbReference type="AlphaFoldDB" id="A0A915CC60"/>
<name>A0A915CC60_PARUN</name>
<evidence type="ECO:0000313" key="2">
    <source>
        <dbReference type="WBParaSite" id="PgR113_g025_t01"/>
    </source>
</evidence>
<accession>A0A915CC60</accession>
<sequence>MTCKIYIRNYKSSRYYERRGKRYQLNMRKFGSRPVKWFPKIDEASIWFIAFKCCQVDRSISAFFDCQWTLMTGHISIHIAWTTLKTTAIAF</sequence>
<dbReference type="Proteomes" id="UP000887569">
    <property type="component" value="Unplaced"/>
</dbReference>
<evidence type="ECO:0000313" key="1">
    <source>
        <dbReference type="Proteomes" id="UP000887569"/>
    </source>
</evidence>
<proteinExistence type="predicted"/>
<dbReference type="WBParaSite" id="PgR113_g025_t01">
    <property type="protein sequence ID" value="PgR113_g025_t01"/>
    <property type="gene ID" value="PgR113_g025"/>
</dbReference>
<organism evidence="1 2">
    <name type="scientific">Parascaris univalens</name>
    <name type="common">Nematode worm</name>
    <dbReference type="NCBI Taxonomy" id="6257"/>
    <lineage>
        <taxon>Eukaryota</taxon>
        <taxon>Metazoa</taxon>
        <taxon>Ecdysozoa</taxon>
        <taxon>Nematoda</taxon>
        <taxon>Chromadorea</taxon>
        <taxon>Rhabditida</taxon>
        <taxon>Spirurina</taxon>
        <taxon>Ascaridomorpha</taxon>
        <taxon>Ascaridoidea</taxon>
        <taxon>Ascarididae</taxon>
        <taxon>Parascaris</taxon>
    </lineage>
</organism>
<keyword evidence="1" id="KW-1185">Reference proteome</keyword>